<evidence type="ECO:0000256" key="1">
    <source>
        <dbReference type="ARBA" id="ARBA00022679"/>
    </source>
</evidence>
<dbReference type="InterPro" id="IPR000182">
    <property type="entry name" value="GNAT_dom"/>
</dbReference>
<sequence>MGRADVTLHGHIDSEAKAMERRRDAGPAGSVLIRRADAGDVPAIARFQRTAWQEAYAGILSASYLSSLSVPAIELEWEAYLESGSRSIAMAHDAEGRLLGVASWGPADVPAERLPPLELKSIYVDAAHFGRGVGGALLKNALGDRPAQLWMFEGNERAAAFYRRHGFSPDDGRLHDAAADAWEVRLVRWG</sequence>
<dbReference type="PANTHER" id="PTHR43877">
    <property type="entry name" value="AMINOALKYLPHOSPHONATE N-ACETYLTRANSFERASE-RELATED-RELATED"/>
    <property type="match status" value="1"/>
</dbReference>
<dbReference type="Proteomes" id="UP001157034">
    <property type="component" value="Unassembled WGS sequence"/>
</dbReference>
<keyword evidence="2" id="KW-0012">Acyltransferase</keyword>
<proteinExistence type="predicted"/>
<name>A0ABQ6K604_9MICO</name>
<keyword evidence="6" id="KW-1185">Reference proteome</keyword>
<comment type="caution">
    <text evidence="5">The sequence shown here is derived from an EMBL/GenBank/DDBJ whole genome shotgun (WGS) entry which is preliminary data.</text>
</comment>
<dbReference type="InterPro" id="IPR016181">
    <property type="entry name" value="Acyl_CoA_acyltransferase"/>
</dbReference>
<dbReference type="EMBL" id="BSVB01000001">
    <property type="protein sequence ID" value="GMA94714.1"/>
    <property type="molecule type" value="Genomic_DNA"/>
</dbReference>
<organism evidence="5 6">
    <name type="scientific">Pseudolysinimonas kribbensis</name>
    <dbReference type="NCBI Taxonomy" id="433641"/>
    <lineage>
        <taxon>Bacteria</taxon>
        <taxon>Bacillati</taxon>
        <taxon>Actinomycetota</taxon>
        <taxon>Actinomycetes</taxon>
        <taxon>Micrococcales</taxon>
        <taxon>Microbacteriaceae</taxon>
        <taxon>Pseudolysinimonas</taxon>
    </lineage>
</organism>
<evidence type="ECO:0000256" key="3">
    <source>
        <dbReference type="SAM" id="MobiDB-lite"/>
    </source>
</evidence>
<evidence type="ECO:0000259" key="4">
    <source>
        <dbReference type="PROSITE" id="PS51186"/>
    </source>
</evidence>
<evidence type="ECO:0000313" key="6">
    <source>
        <dbReference type="Proteomes" id="UP001157034"/>
    </source>
</evidence>
<reference evidence="6" key="1">
    <citation type="journal article" date="2019" name="Int. J. Syst. Evol. Microbiol.">
        <title>The Global Catalogue of Microorganisms (GCM) 10K type strain sequencing project: providing services to taxonomists for standard genome sequencing and annotation.</title>
        <authorList>
            <consortium name="The Broad Institute Genomics Platform"/>
            <consortium name="The Broad Institute Genome Sequencing Center for Infectious Disease"/>
            <person name="Wu L."/>
            <person name="Ma J."/>
        </authorList>
    </citation>
    <scope>NUCLEOTIDE SEQUENCE [LARGE SCALE GENOMIC DNA]</scope>
    <source>
        <strain evidence="6">NBRC 108894</strain>
    </source>
</reference>
<evidence type="ECO:0000313" key="5">
    <source>
        <dbReference type="EMBL" id="GMA94714.1"/>
    </source>
</evidence>
<feature type="region of interest" description="Disordered" evidence="3">
    <location>
        <begin position="1"/>
        <end position="24"/>
    </location>
</feature>
<dbReference type="PROSITE" id="PS51186">
    <property type="entry name" value="GNAT"/>
    <property type="match status" value="1"/>
</dbReference>
<dbReference type="SUPFAM" id="SSF55729">
    <property type="entry name" value="Acyl-CoA N-acyltransferases (Nat)"/>
    <property type="match status" value="1"/>
</dbReference>
<protein>
    <recommendedName>
        <fullName evidence="4">N-acetyltransferase domain-containing protein</fullName>
    </recommendedName>
</protein>
<keyword evidence="1" id="KW-0808">Transferase</keyword>
<dbReference type="Gene3D" id="3.40.630.30">
    <property type="match status" value="1"/>
</dbReference>
<dbReference type="InterPro" id="IPR050832">
    <property type="entry name" value="Bact_Acetyltransf"/>
</dbReference>
<dbReference type="Pfam" id="PF13508">
    <property type="entry name" value="Acetyltransf_7"/>
    <property type="match status" value="1"/>
</dbReference>
<gene>
    <name evidence="5" type="ORF">GCM10025881_15380</name>
</gene>
<accession>A0ABQ6K604</accession>
<evidence type="ECO:0000256" key="2">
    <source>
        <dbReference type="ARBA" id="ARBA00023315"/>
    </source>
</evidence>
<feature type="domain" description="N-acetyltransferase" evidence="4">
    <location>
        <begin position="31"/>
        <end position="190"/>
    </location>
</feature>